<dbReference type="InterPro" id="IPR011536">
    <property type="entry name" value="Fdx_isc"/>
</dbReference>
<dbReference type="InterPro" id="IPR012675">
    <property type="entry name" value="Beta-grasp_dom_sf"/>
</dbReference>
<dbReference type="InterPro" id="IPR001055">
    <property type="entry name" value="Adrenodoxin-like"/>
</dbReference>
<dbReference type="InterPro" id="IPR001041">
    <property type="entry name" value="2Fe-2S_ferredoxin-type"/>
</dbReference>
<dbReference type="EMBL" id="CP047588">
    <property type="protein sequence ID" value="QIE02266.1"/>
    <property type="molecule type" value="Genomic_DNA"/>
</dbReference>
<name>A0A6C1FEB7_BUCUN</name>
<dbReference type="NCBIfam" id="TIGR02007">
    <property type="entry name" value="fdx_isc"/>
    <property type="match status" value="1"/>
</dbReference>
<dbReference type="PANTHER" id="PTHR23426">
    <property type="entry name" value="FERREDOXIN/ADRENODOXIN"/>
    <property type="match status" value="1"/>
</dbReference>
<feature type="domain" description="2Fe-2S ferredoxin-type" evidence="10">
    <location>
        <begin position="9"/>
        <end position="104"/>
    </location>
</feature>
<dbReference type="InterPro" id="IPR018298">
    <property type="entry name" value="Adrenodoxin_Fe-S_BS"/>
</dbReference>
<dbReference type="GO" id="GO:0005829">
    <property type="term" value="C:cytosol"/>
    <property type="evidence" value="ECO:0007669"/>
    <property type="project" value="TreeGrafter"/>
</dbReference>
<keyword evidence="7" id="KW-0408">Iron</keyword>
<evidence type="ECO:0000256" key="7">
    <source>
        <dbReference type="ARBA" id="ARBA00023004"/>
    </source>
</evidence>
<dbReference type="InterPro" id="IPR036010">
    <property type="entry name" value="2Fe-2S_ferredoxin-like_sf"/>
</dbReference>
<evidence type="ECO:0000256" key="3">
    <source>
        <dbReference type="ARBA" id="ARBA00022448"/>
    </source>
</evidence>
<dbReference type="AlphaFoldDB" id="A0A6C1FEB7"/>
<dbReference type="PROSITE" id="PS51085">
    <property type="entry name" value="2FE2S_FER_2"/>
    <property type="match status" value="1"/>
</dbReference>
<evidence type="ECO:0000313" key="11">
    <source>
        <dbReference type="EMBL" id="QIE02266.1"/>
    </source>
</evidence>
<evidence type="ECO:0000259" key="10">
    <source>
        <dbReference type="PROSITE" id="PS51085"/>
    </source>
</evidence>
<comment type="similarity">
    <text evidence="1">Belongs to the adrenodoxin/putidaredoxin family.</text>
</comment>
<dbReference type="Gene3D" id="3.10.20.30">
    <property type="match status" value="1"/>
</dbReference>
<evidence type="ECO:0000313" key="12">
    <source>
        <dbReference type="Proteomes" id="UP000502958"/>
    </source>
</evidence>
<gene>
    <name evidence="11" type="primary">fdx</name>
    <name evidence="11" type="ORF">GUU85_02870</name>
</gene>
<proteinExistence type="inferred from homology"/>
<dbReference type="GO" id="GO:0046872">
    <property type="term" value="F:metal ion binding"/>
    <property type="evidence" value="ECO:0007669"/>
    <property type="project" value="UniProtKB-KW"/>
</dbReference>
<dbReference type="GO" id="GO:0009055">
    <property type="term" value="F:electron transfer activity"/>
    <property type="evidence" value="ECO:0007669"/>
    <property type="project" value="InterPro"/>
</dbReference>
<dbReference type="GO" id="GO:0140647">
    <property type="term" value="P:P450-containing electron transport chain"/>
    <property type="evidence" value="ECO:0007669"/>
    <property type="project" value="InterPro"/>
</dbReference>
<keyword evidence="6" id="KW-0249">Electron transport</keyword>
<organism evidence="11 12">
    <name type="scientific">Buchnera aphidicola subsp. Uroleucon sonchi</name>
    <dbReference type="NCBI Taxonomy" id="118118"/>
    <lineage>
        <taxon>Bacteria</taxon>
        <taxon>Pseudomonadati</taxon>
        <taxon>Pseudomonadota</taxon>
        <taxon>Gammaproteobacteria</taxon>
        <taxon>Enterobacterales</taxon>
        <taxon>Erwiniaceae</taxon>
        <taxon>Buchnera</taxon>
    </lineage>
</organism>
<keyword evidence="3" id="KW-0813">Transport</keyword>
<dbReference type="PANTHER" id="PTHR23426:SF65">
    <property type="entry name" value="FERREDOXIN-2, MITOCHONDRIAL"/>
    <property type="match status" value="1"/>
</dbReference>
<dbReference type="RefSeq" id="WP_163119752.1">
    <property type="nucleotide sequence ID" value="NZ_CP047588.1"/>
</dbReference>
<evidence type="ECO:0000256" key="2">
    <source>
        <dbReference type="ARBA" id="ARBA00019395"/>
    </source>
</evidence>
<evidence type="ECO:0000256" key="8">
    <source>
        <dbReference type="ARBA" id="ARBA00023014"/>
    </source>
</evidence>
<accession>A0A6C1FEB7</accession>
<evidence type="ECO:0000256" key="6">
    <source>
        <dbReference type="ARBA" id="ARBA00022982"/>
    </source>
</evidence>
<dbReference type="PRINTS" id="PR00355">
    <property type="entry name" value="ADRENODOXIN"/>
</dbReference>
<dbReference type="PROSITE" id="PS00814">
    <property type="entry name" value="ADX"/>
    <property type="match status" value="1"/>
</dbReference>
<keyword evidence="8" id="KW-0411">Iron-sulfur</keyword>
<dbReference type="SUPFAM" id="SSF54292">
    <property type="entry name" value="2Fe-2S ferredoxin-like"/>
    <property type="match status" value="1"/>
</dbReference>
<evidence type="ECO:0000256" key="1">
    <source>
        <dbReference type="ARBA" id="ARBA00010914"/>
    </source>
</evidence>
<reference evidence="11 12" key="1">
    <citation type="submission" date="2020-01" db="EMBL/GenBank/DDBJ databases">
        <title>Complete genome of Buchnera aphidicola isolated from Chaitophorus populeti.</title>
        <authorList>
            <person name="Park J."/>
            <person name="Xi H."/>
        </authorList>
    </citation>
    <scope>NUCLEOTIDE SEQUENCE [LARGE SCALE GENOMIC DNA]</scope>
    <source>
        <strain evidence="11 12">UsonBac</strain>
    </source>
</reference>
<sequence length="112" mass="12518">MPIVLFLPHKIILPTGAKLQANKGETILNVALRNNIKLEHACEQSCACSTCHCIIRKGFASVLGWSEKEEDILDKAWGLESESRLSCQAIIGDVDIEVEIPLYNLNYTTEKY</sequence>
<protein>
    <recommendedName>
        <fullName evidence="2">2Fe-2S ferredoxin</fullName>
    </recommendedName>
</protein>
<evidence type="ECO:0000256" key="5">
    <source>
        <dbReference type="ARBA" id="ARBA00022723"/>
    </source>
</evidence>
<dbReference type="GO" id="GO:0051537">
    <property type="term" value="F:2 iron, 2 sulfur cluster binding"/>
    <property type="evidence" value="ECO:0007669"/>
    <property type="project" value="UniProtKB-KW"/>
</dbReference>
<keyword evidence="5" id="KW-0479">Metal-binding</keyword>
<evidence type="ECO:0000256" key="9">
    <source>
        <dbReference type="ARBA" id="ARBA00034078"/>
    </source>
</evidence>
<comment type="cofactor">
    <cofactor evidence="9">
        <name>[2Fe-2S] cluster</name>
        <dbReference type="ChEBI" id="CHEBI:190135"/>
    </cofactor>
</comment>
<keyword evidence="4" id="KW-0001">2Fe-2S</keyword>
<dbReference type="CDD" id="cd00207">
    <property type="entry name" value="fer2"/>
    <property type="match status" value="1"/>
</dbReference>
<dbReference type="Pfam" id="PF00111">
    <property type="entry name" value="Fer2"/>
    <property type="match status" value="1"/>
</dbReference>
<evidence type="ECO:0000256" key="4">
    <source>
        <dbReference type="ARBA" id="ARBA00022714"/>
    </source>
</evidence>
<dbReference type="Proteomes" id="UP000502958">
    <property type="component" value="Chromosome"/>
</dbReference>